<accession>A0A0D1JQL4</accession>
<dbReference type="RefSeq" id="WP_043941451.1">
    <property type="nucleotide sequence ID" value="NZ_JWHT01000034.1"/>
</dbReference>
<feature type="transmembrane region" description="Helical" evidence="1">
    <location>
        <begin position="268"/>
        <end position="291"/>
    </location>
</feature>
<protein>
    <submittedName>
        <fullName evidence="2">PTS system, cellobiose-specific IIC component</fullName>
    </submittedName>
</protein>
<feature type="transmembrane region" description="Helical" evidence="1">
    <location>
        <begin position="233"/>
        <end position="256"/>
    </location>
</feature>
<evidence type="ECO:0000313" key="3">
    <source>
        <dbReference type="Proteomes" id="UP000032289"/>
    </source>
</evidence>
<feature type="transmembrane region" description="Helical" evidence="1">
    <location>
        <begin position="52"/>
        <end position="79"/>
    </location>
</feature>
<dbReference type="EMBL" id="JWHT01000034">
    <property type="protein sequence ID" value="KIU23523.1"/>
    <property type="molecule type" value="Genomic_DNA"/>
</dbReference>
<keyword evidence="1" id="KW-0812">Transmembrane</keyword>
<feature type="transmembrane region" description="Helical" evidence="1">
    <location>
        <begin position="113"/>
        <end position="130"/>
    </location>
</feature>
<organism evidence="2 3">
    <name type="scientific">Weissella cibaria</name>
    <dbReference type="NCBI Taxonomy" id="137591"/>
    <lineage>
        <taxon>Bacteria</taxon>
        <taxon>Bacillati</taxon>
        <taxon>Bacillota</taxon>
        <taxon>Bacilli</taxon>
        <taxon>Lactobacillales</taxon>
        <taxon>Lactobacillaceae</taxon>
        <taxon>Weissella</taxon>
    </lineage>
</organism>
<sequence>MKRYLAATQQSMATLLPVVLALTWLALGQRLVLLPDGFFPTVLHYTKFVGKFVMLNGLITNALTMGFQLVGVLVVARTLMTLLKSHLKTEQLGVLIALSALIVWHLLGNPQMINWLILPVFVMSLVWPVQRVRPEWRFSMGVAVNAIYALYILVVQRWWEFSLTAYLQQVVNGWFGDGPQHLWSSIAWYVMAVLGNGLGLNSLSAVVNPDISTTTANANLVAMLQHQTLPNLYSLYPLAPFALVGSAGMLLALFLAMMIRRRMKHVSITWLLVLIPLLLDQWWPLAFMIPIMWRPRLMGRMVVVTIVNLLLGALLLFRHLAPAVYWVPSGTPNLLLGGLASHQLGAYAIVMVAILLLDIWLYWQPAKRILEEVADAQWT</sequence>
<feature type="transmembrane region" description="Helical" evidence="1">
    <location>
        <begin position="297"/>
        <end position="317"/>
    </location>
</feature>
<keyword evidence="1" id="KW-1133">Transmembrane helix</keyword>
<dbReference type="Proteomes" id="UP000032289">
    <property type="component" value="Unassembled WGS sequence"/>
</dbReference>
<comment type="caution">
    <text evidence="2">The sequence shown here is derived from an EMBL/GenBank/DDBJ whole genome shotgun (WGS) entry which is preliminary data.</text>
</comment>
<feature type="transmembrane region" description="Helical" evidence="1">
    <location>
        <begin position="344"/>
        <end position="363"/>
    </location>
</feature>
<reference evidence="2 3" key="1">
    <citation type="journal article" date="2015" name="Microbiology (Mosc.)">
        <title>Genomics of the Weissella cibaria species with an examination of its metabolic traits.</title>
        <authorList>
            <person name="Lynch K.M."/>
            <person name="Lucid A."/>
            <person name="Arendt E.K."/>
            <person name="Sleator R.D."/>
            <person name="Lucey B."/>
            <person name="Coffey A."/>
        </authorList>
    </citation>
    <scope>NUCLEOTIDE SEQUENCE [LARGE SCALE GENOMIC DNA]</scope>
    <source>
        <strain evidence="2 3">AB3b</strain>
    </source>
</reference>
<feature type="transmembrane region" description="Helical" evidence="1">
    <location>
        <begin position="91"/>
        <end position="107"/>
    </location>
</feature>
<keyword evidence="1" id="KW-0472">Membrane</keyword>
<feature type="transmembrane region" description="Helical" evidence="1">
    <location>
        <begin position="142"/>
        <end position="159"/>
    </location>
</feature>
<evidence type="ECO:0000256" key="1">
    <source>
        <dbReference type="SAM" id="Phobius"/>
    </source>
</evidence>
<dbReference type="AlphaFoldDB" id="A0A0D1JQL4"/>
<proteinExistence type="predicted"/>
<name>A0A0D1JQL4_9LACO</name>
<gene>
    <name evidence="2" type="ORF">ab3b_01535</name>
</gene>
<dbReference type="PATRIC" id="fig|137591.24.peg.1503"/>
<evidence type="ECO:0000313" key="2">
    <source>
        <dbReference type="EMBL" id="KIU23523.1"/>
    </source>
</evidence>